<dbReference type="SUPFAM" id="SSF48452">
    <property type="entry name" value="TPR-like"/>
    <property type="match status" value="1"/>
</dbReference>
<dbReference type="RefSeq" id="WP_160905547.1">
    <property type="nucleotide sequence ID" value="NZ_WVHS01000001.1"/>
</dbReference>
<feature type="signal peptide" evidence="1">
    <location>
        <begin position="1"/>
        <end position="21"/>
    </location>
</feature>
<reference evidence="2 3" key="1">
    <citation type="submission" date="2019-11" db="EMBL/GenBank/DDBJ databases">
        <title>Pedobacter sp. HMF7056 Genome sequencing and assembly.</title>
        <authorList>
            <person name="Kang H."/>
            <person name="Kim H."/>
            <person name="Joh K."/>
        </authorList>
    </citation>
    <scope>NUCLEOTIDE SEQUENCE [LARGE SCALE GENOMIC DNA]</scope>
    <source>
        <strain evidence="2 3">HMF7056</strain>
    </source>
</reference>
<gene>
    <name evidence="2" type="ORF">GS398_04695</name>
</gene>
<keyword evidence="3" id="KW-1185">Reference proteome</keyword>
<feature type="chain" id="PRO_5029891113" description="Tetratricopeptide repeat protein" evidence="1">
    <location>
        <begin position="22"/>
        <end position="213"/>
    </location>
</feature>
<organism evidence="2 3">
    <name type="scientific">Hufsiella ginkgonis</name>
    <dbReference type="NCBI Taxonomy" id="2695274"/>
    <lineage>
        <taxon>Bacteria</taxon>
        <taxon>Pseudomonadati</taxon>
        <taxon>Bacteroidota</taxon>
        <taxon>Sphingobacteriia</taxon>
        <taxon>Sphingobacteriales</taxon>
        <taxon>Sphingobacteriaceae</taxon>
        <taxon>Hufsiella</taxon>
    </lineage>
</organism>
<evidence type="ECO:0000256" key="1">
    <source>
        <dbReference type="SAM" id="SignalP"/>
    </source>
</evidence>
<dbReference type="AlphaFoldDB" id="A0A7K1XU96"/>
<evidence type="ECO:0000313" key="3">
    <source>
        <dbReference type="Proteomes" id="UP000451233"/>
    </source>
</evidence>
<sequence length="213" mass="23151">MKTLKFTFTLLMITMAATVFAQGGKYETAMQKALASLDSAETSAGFIGTANQFERISAVAAKEWLPAYYAAYSNLLAGLVTADNRQKDQLLDKALLEIGQAETLSPDNSEIWTVKGYVQFMKMSIDPMSRMALMSAANTSLEKAKTLDPANPRPWFVQGQNTFYTPEAFGGGKKAAKTMLENAGAKYAAVKTTAALMPAWGEKRCLTLLSQCK</sequence>
<dbReference type="Proteomes" id="UP000451233">
    <property type="component" value="Unassembled WGS sequence"/>
</dbReference>
<proteinExistence type="predicted"/>
<comment type="caution">
    <text evidence="2">The sequence shown here is derived from an EMBL/GenBank/DDBJ whole genome shotgun (WGS) entry which is preliminary data.</text>
</comment>
<evidence type="ECO:0008006" key="4">
    <source>
        <dbReference type="Google" id="ProtNLM"/>
    </source>
</evidence>
<accession>A0A7K1XU96</accession>
<dbReference type="EMBL" id="WVHS01000001">
    <property type="protein sequence ID" value="MXV14585.1"/>
    <property type="molecule type" value="Genomic_DNA"/>
</dbReference>
<name>A0A7K1XU96_9SPHI</name>
<keyword evidence="1" id="KW-0732">Signal</keyword>
<evidence type="ECO:0000313" key="2">
    <source>
        <dbReference type="EMBL" id="MXV14585.1"/>
    </source>
</evidence>
<protein>
    <recommendedName>
        <fullName evidence="4">Tetratricopeptide repeat protein</fullName>
    </recommendedName>
</protein>
<dbReference type="InterPro" id="IPR011990">
    <property type="entry name" value="TPR-like_helical_dom_sf"/>
</dbReference>